<sequence length="533" mass="58981">MWKDGTQGDPSIPGEEFKYQHVRWEELVYSLQWLYDNHPNGQEDMLLETMELVRNQGFSWKNDWYQDGIFPEDATTTDFNMQTHGVNNAEALKSEALAFRFTGDETDKQNTFDRLDMIYKFHGRASGTFASDEHYAGLNPSRGTELCTVVEQIFSLATIYSIFGNNSVADRAEKIGEESSMSIHIDADASSHPAAYNALPAGIYHDWWSRQYDQQVNQIWSKVMDPPPWGNNGPTANVFGFEPHYPCCTVNHPSAYPKFWAHQYFVDDSDSSLVHVFLGPAQYKGKVGDNDVTVSVNTLYPFGLTLEYEVTASDAFPFKIRVPGWAQTSGKSTVAVNGGAATELKQQNEHGLYTVQASKGTTRVSVSLDAPVEIEERFNGAIAITRGPLNFALQLSNNNTIAPGMRSAQALSNVRALYPDAPAQFLTPTDNHTIDHTLLPTTEWRLAIDQATLKLVDNSASTTSLPKQVWAPGAQPVWFTAQACQIEWGLVNSTAAPPPQSPVACATGEKLEVKLVPFAAAKLRLGEIPVMQT</sequence>
<name>A0ABR2ZDG7_9AGAR</name>
<dbReference type="PANTHER" id="PTHR31151:SF0">
    <property type="entry name" value="PROLINE-TRNA LIGASE (DUF1680)"/>
    <property type="match status" value="1"/>
</dbReference>
<dbReference type="PANTHER" id="PTHR31151">
    <property type="entry name" value="PROLINE-TRNA LIGASE (DUF1680)"/>
    <property type="match status" value="1"/>
</dbReference>
<evidence type="ECO:0000259" key="1">
    <source>
        <dbReference type="Pfam" id="PF20736"/>
    </source>
</evidence>
<organism evidence="2 3">
    <name type="scientific">Marasmius tenuissimus</name>
    <dbReference type="NCBI Taxonomy" id="585030"/>
    <lineage>
        <taxon>Eukaryota</taxon>
        <taxon>Fungi</taxon>
        <taxon>Dikarya</taxon>
        <taxon>Basidiomycota</taxon>
        <taxon>Agaricomycotina</taxon>
        <taxon>Agaricomycetes</taxon>
        <taxon>Agaricomycetidae</taxon>
        <taxon>Agaricales</taxon>
        <taxon>Marasmiineae</taxon>
        <taxon>Marasmiaceae</taxon>
        <taxon>Marasmius</taxon>
    </lineage>
</organism>
<evidence type="ECO:0000313" key="3">
    <source>
        <dbReference type="Proteomes" id="UP001437256"/>
    </source>
</evidence>
<protein>
    <recommendedName>
        <fullName evidence="1">Non-reducing end beta-L-arabinofuranosidase-like GH127 middle domain-containing protein</fullName>
    </recommendedName>
</protein>
<reference evidence="2 3" key="1">
    <citation type="submission" date="2024-05" db="EMBL/GenBank/DDBJ databases">
        <title>A draft genome resource for the thread blight pathogen Marasmius tenuissimus strain MS-2.</title>
        <authorList>
            <person name="Yulfo-Soto G.E."/>
            <person name="Baruah I.K."/>
            <person name="Amoako-Attah I."/>
            <person name="Bukari Y."/>
            <person name="Meinhardt L.W."/>
            <person name="Bailey B.A."/>
            <person name="Cohen S.P."/>
        </authorList>
    </citation>
    <scope>NUCLEOTIDE SEQUENCE [LARGE SCALE GENOMIC DNA]</scope>
    <source>
        <strain evidence="2 3">MS-2</strain>
    </source>
</reference>
<gene>
    <name evidence="2" type="ORF">AAF712_014332</name>
</gene>
<comment type="caution">
    <text evidence="2">The sequence shown here is derived from an EMBL/GenBank/DDBJ whole genome shotgun (WGS) entry which is preliminary data.</text>
</comment>
<feature type="domain" description="Non-reducing end beta-L-arabinofuranosidase-like GH127 middle" evidence="1">
    <location>
        <begin position="288"/>
        <end position="369"/>
    </location>
</feature>
<dbReference type="Proteomes" id="UP001437256">
    <property type="component" value="Unassembled WGS sequence"/>
</dbReference>
<accession>A0ABR2ZDG7</accession>
<dbReference type="InterPro" id="IPR049046">
    <property type="entry name" value="Beta-AFase-like_GH127_middle"/>
</dbReference>
<dbReference type="InterPro" id="IPR008928">
    <property type="entry name" value="6-hairpin_glycosidase_sf"/>
</dbReference>
<proteinExistence type="predicted"/>
<evidence type="ECO:0000313" key="2">
    <source>
        <dbReference type="EMBL" id="KAL0058964.1"/>
    </source>
</evidence>
<dbReference type="SUPFAM" id="SSF48208">
    <property type="entry name" value="Six-hairpin glycosidases"/>
    <property type="match status" value="1"/>
</dbReference>
<dbReference type="Pfam" id="PF20736">
    <property type="entry name" value="Glyco_hydro127M"/>
    <property type="match status" value="1"/>
</dbReference>
<dbReference type="EMBL" id="JBBXMP010000260">
    <property type="protein sequence ID" value="KAL0058964.1"/>
    <property type="molecule type" value="Genomic_DNA"/>
</dbReference>
<keyword evidence="3" id="KW-1185">Reference proteome</keyword>